<evidence type="ECO:0000256" key="1">
    <source>
        <dbReference type="SAM" id="MobiDB-lite"/>
    </source>
</evidence>
<dbReference type="AlphaFoldDB" id="A0A7W6GG86"/>
<gene>
    <name evidence="2" type="ORF">GGR24_002427</name>
</gene>
<protein>
    <submittedName>
        <fullName evidence="2">Uncharacterized protein</fullName>
    </submittedName>
</protein>
<dbReference type="RefSeq" id="WP_183395600.1">
    <property type="nucleotide sequence ID" value="NZ_JACIDR010000003.1"/>
</dbReference>
<comment type="caution">
    <text evidence="2">The sequence shown here is derived from an EMBL/GenBank/DDBJ whole genome shotgun (WGS) entry which is preliminary data.</text>
</comment>
<sequence>MRKKLSDAYELWRACLSAGCRRAGRCQGDLGCACLAEQRDRVDFDALGRSLREGVRSGEAEAPPPPAAVPRRGRKSAARRRAQRYSSSLPSHL</sequence>
<keyword evidence="3" id="KW-1185">Reference proteome</keyword>
<organism evidence="2 3">
    <name type="scientific">Hansschlegelia beijingensis</name>
    <dbReference type="NCBI Taxonomy" id="1133344"/>
    <lineage>
        <taxon>Bacteria</taxon>
        <taxon>Pseudomonadati</taxon>
        <taxon>Pseudomonadota</taxon>
        <taxon>Alphaproteobacteria</taxon>
        <taxon>Hyphomicrobiales</taxon>
        <taxon>Methylopilaceae</taxon>
        <taxon>Hansschlegelia</taxon>
    </lineage>
</organism>
<proteinExistence type="predicted"/>
<reference evidence="2 3" key="1">
    <citation type="submission" date="2020-08" db="EMBL/GenBank/DDBJ databases">
        <title>Genomic Encyclopedia of Type Strains, Phase IV (KMG-IV): sequencing the most valuable type-strain genomes for metagenomic binning, comparative biology and taxonomic classification.</title>
        <authorList>
            <person name="Goeker M."/>
        </authorList>
    </citation>
    <scope>NUCLEOTIDE SEQUENCE [LARGE SCALE GENOMIC DNA]</scope>
    <source>
        <strain evidence="2 3">DSM 25481</strain>
    </source>
</reference>
<evidence type="ECO:0000313" key="2">
    <source>
        <dbReference type="EMBL" id="MBB3973757.1"/>
    </source>
</evidence>
<feature type="compositionally biased region" description="Basic residues" evidence="1">
    <location>
        <begin position="71"/>
        <end position="83"/>
    </location>
</feature>
<accession>A0A7W6GG86</accession>
<name>A0A7W6GG86_9HYPH</name>
<evidence type="ECO:0000313" key="3">
    <source>
        <dbReference type="Proteomes" id="UP000528964"/>
    </source>
</evidence>
<dbReference type="EMBL" id="JACIDR010000003">
    <property type="protein sequence ID" value="MBB3973757.1"/>
    <property type="molecule type" value="Genomic_DNA"/>
</dbReference>
<feature type="compositionally biased region" description="Low complexity" evidence="1">
    <location>
        <begin position="84"/>
        <end position="93"/>
    </location>
</feature>
<dbReference type="Proteomes" id="UP000528964">
    <property type="component" value="Unassembled WGS sequence"/>
</dbReference>
<feature type="region of interest" description="Disordered" evidence="1">
    <location>
        <begin position="53"/>
        <end position="93"/>
    </location>
</feature>